<accession>A0A4Y8WPT4</accession>
<organism evidence="1 2">
    <name type="scientific">Porphyromonas levii</name>
    <dbReference type="NCBI Taxonomy" id="28114"/>
    <lineage>
        <taxon>Bacteria</taxon>
        <taxon>Pseudomonadati</taxon>
        <taxon>Bacteroidota</taxon>
        <taxon>Bacteroidia</taxon>
        <taxon>Bacteroidales</taxon>
        <taxon>Porphyromonadaceae</taxon>
        <taxon>Porphyromonas</taxon>
    </lineage>
</organism>
<name>A0A4Y8WPT4_9PORP</name>
<dbReference type="EMBL" id="SPNC01000071">
    <property type="protein sequence ID" value="TFH95004.1"/>
    <property type="molecule type" value="Genomic_DNA"/>
</dbReference>
<dbReference type="InterPro" id="IPR014825">
    <property type="entry name" value="DNA_alkylation"/>
</dbReference>
<dbReference type="AlphaFoldDB" id="A0A4Y8WPT4"/>
<dbReference type="OrthoDB" id="9784740at2"/>
<reference evidence="1 2" key="1">
    <citation type="submission" date="2019-03" db="EMBL/GenBank/DDBJ databases">
        <title>Porphyromonas levii Isolated from the Uterus of Dairy Cows.</title>
        <authorList>
            <person name="Francis A.M."/>
        </authorList>
    </citation>
    <scope>NUCLEOTIDE SEQUENCE [LARGE SCALE GENOMIC DNA]</scope>
    <source>
        <strain evidence="1 2">AF5678</strain>
    </source>
</reference>
<dbReference type="STRING" id="1122973.GCA_000379925_00179"/>
<protein>
    <submittedName>
        <fullName evidence="1">DNA alkylation repair protein</fullName>
    </submittedName>
</protein>
<dbReference type="Pfam" id="PF08713">
    <property type="entry name" value="DNA_alkylation"/>
    <property type="match status" value="1"/>
</dbReference>
<dbReference type="RefSeq" id="WP_018357462.1">
    <property type="nucleotide sequence ID" value="NZ_CP197400.1"/>
</dbReference>
<dbReference type="PANTHER" id="PTHR34070:SF1">
    <property type="entry name" value="DNA ALKYLATION REPAIR PROTEIN"/>
    <property type="match status" value="1"/>
</dbReference>
<dbReference type="SUPFAM" id="SSF48371">
    <property type="entry name" value="ARM repeat"/>
    <property type="match status" value="1"/>
</dbReference>
<dbReference type="Proteomes" id="UP000297225">
    <property type="component" value="Unassembled WGS sequence"/>
</dbReference>
<dbReference type="InterPro" id="IPR016024">
    <property type="entry name" value="ARM-type_fold"/>
</dbReference>
<gene>
    <name evidence="1" type="ORF">E4P47_05470</name>
</gene>
<dbReference type="GeneID" id="66796411"/>
<comment type="caution">
    <text evidence="1">The sequence shown here is derived from an EMBL/GenBank/DDBJ whole genome shotgun (WGS) entry which is preliminary data.</text>
</comment>
<keyword evidence="2" id="KW-1185">Reference proteome</keyword>
<sequence length="227" mass="25869">MQDLQDKRSAVERLLEEFVSTADLSYRAFNIKLKVSSDPESILGIRMPVIRKSAKRIAKLLTYDDAIDLLLDKARRHYEYKMLLGLVLQEVTATEEVPKALSILYALCDGWATADLFKDALGHFAQQGALAEVEASIERYSQDVNPFARRLTIVAFLPLVKYKLVVPEVALAHITKLQADRDYYIEMANAWLLAELSITHPEVPHSVTSPTLLQKYRQKLRDSFRHP</sequence>
<dbReference type="Gene3D" id="1.25.10.90">
    <property type="match status" value="1"/>
</dbReference>
<evidence type="ECO:0000313" key="1">
    <source>
        <dbReference type="EMBL" id="TFH95004.1"/>
    </source>
</evidence>
<dbReference type="PANTHER" id="PTHR34070">
    <property type="entry name" value="ARMADILLO-TYPE FOLD"/>
    <property type="match status" value="1"/>
</dbReference>
<evidence type="ECO:0000313" key="2">
    <source>
        <dbReference type="Proteomes" id="UP000297225"/>
    </source>
</evidence>
<dbReference type="CDD" id="cd06561">
    <property type="entry name" value="AlkD_like"/>
    <property type="match status" value="1"/>
</dbReference>
<proteinExistence type="predicted"/>